<feature type="transmembrane region" description="Helical" evidence="7">
    <location>
        <begin position="394"/>
        <end position="419"/>
    </location>
</feature>
<keyword evidence="2" id="KW-1003">Cell membrane</keyword>
<name>A0A4D7AYJ9_9HYPH</name>
<feature type="transmembrane region" description="Helical" evidence="7">
    <location>
        <begin position="111"/>
        <end position="129"/>
    </location>
</feature>
<evidence type="ECO:0000256" key="3">
    <source>
        <dbReference type="ARBA" id="ARBA00022519"/>
    </source>
</evidence>
<dbReference type="PANTHER" id="PTHR33362:SF5">
    <property type="entry name" value="C4-DICARBOXYLATE TRAP TRANSPORTER LARGE PERMEASE PROTEIN DCTM"/>
    <property type="match status" value="1"/>
</dbReference>
<dbReference type="NCBIfam" id="TIGR00786">
    <property type="entry name" value="dctM"/>
    <property type="match status" value="1"/>
</dbReference>
<evidence type="ECO:0000256" key="1">
    <source>
        <dbReference type="ARBA" id="ARBA00004429"/>
    </source>
</evidence>
<comment type="similarity">
    <text evidence="7">Belongs to the TRAP transporter large permease family.</text>
</comment>
<feature type="transmembrane region" description="Helical" evidence="7">
    <location>
        <begin position="174"/>
        <end position="195"/>
    </location>
</feature>
<feature type="transmembrane region" description="Helical" evidence="7">
    <location>
        <begin position="82"/>
        <end position="105"/>
    </location>
</feature>
<keyword evidence="7" id="KW-0813">Transport</keyword>
<evidence type="ECO:0000256" key="2">
    <source>
        <dbReference type="ARBA" id="ARBA00022475"/>
    </source>
</evidence>
<feature type="transmembrane region" description="Helical" evidence="7">
    <location>
        <begin position="57"/>
        <end position="75"/>
    </location>
</feature>
<dbReference type="RefSeq" id="WP_136960798.1">
    <property type="nucleotide sequence ID" value="NZ_CP039690.1"/>
</dbReference>
<dbReference type="Pfam" id="PF06808">
    <property type="entry name" value="DctM"/>
    <property type="match status" value="1"/>
</dbReference>
<feature type="domain" description="TRAP C4-dicarboxylate transport system permease DctM subunit" evidence="8">
    <location>
        <begin position="9"/>
        <end position="414"/>
    </location>
</feature>
<feature type="transmembrane region" description="Helical" evidence="7">
    <location>
        <begin position="207"/>
        <end position="229"/>
    </location>
</feature>
<feature type="transmembrane region" description="Helical" evidence="7">
    <location>
        <begin position="273"/>
        <end position="290"/>
    </location>
</feature>
<keyword evidence="3 7" id="KW-0997">Cell inner membrane</keyword>
<dbReference type="PANTHER" id="PTHR33362">
    <property type="entry name" value="SIALIC ACID TRAP TRANSPORTER PERMEASE PROTEIN SIAT-RELATED"/>
    <property type="match status" value="1"/>
</dbReference>
<feature type="transmembrane region" description="Helical" evidence="7">
    <location>
        <begin position="356"/>
        <end position="382"/>
    </location>
</feature>
<dbReference type="EMBL" id="CP039690">
    <property type="protein sequence ID" value="QCI65351.1"/>
    <property type="molecule type" value="Genomic_DNA"/>
</dbReference>
<protein>
    <recommendedName>
        <fullName evidence="7">TRAP transporter large permease protein</fullName>
    </recommendedName>
</protein>
<evidence type="ECO:0000256" key="5">
    <source>
        <dbReference type="ARBA" id="ARBA00022989"/>
    </source>
</evidence>
<accession>A0A4D7AYJ9</accession>
<sequence>MMALALPAVILGLLVLRQNVILTVAAAVAFVHAFLARGSSVEYLVQDLWFTVDREVLLSIPMFMFAGVLMSRGSIVGRLVRVMVALTSWIPGGLGVATVLAMAAFSAISGSSVVTMLAIGTLMYPALLANGYGKNYSLGVLCAGGTLGIIIPPSILMVLYGITTNVSITDLFKAGWGPGLLLTGALCLYTVVIGWRRETTPFDWRELLTATRTGVTAILMPVILLGGIYTGRFTVTESAALSVVYALLVELAIHREVRLGDIRDIAVETVKLLGNMLPLLAVAGSLNVILDYEGVPKALVDMAQTVVHDRWAMILAINVLLLIAGAMMDEGSAIVIFAPLIAPLGAAYGFDPVHFAIIVIVNLQVGYVAPPVAINLIVATAAFKESFGLICRSVMPFVAIMLAVLAVTVLVPGLSLVFVK</sequence>
<keyword evidence="6 7" id="KW-0472">Membrane</keyword>
<comment type="subcellular location">
    <subcellularLocation>
        <location evidence="1 7">Cell inner membrane</location>
        <topology evidence="1 7">Multi-pass membrane protein</topology>
    </subcellularLocation>
</comment>
<evidence type="ECO:0000256" key="4">
    <source>
        <dbReference type="ARBA" id="ARBA00022692"/>
    </source>
</evidence>
<gene>
    <name evidence="9" type="ORF">E8M01_14715</name>
</gene>
<dbReference type="GO" id="GO:0022857">
    <property type="term" value="F:transmembrane transporter activity"/>
    <property type="evidence" value="ECO:0007669"/>
    <property type="project" value="UniProtKB-UniRule"/>
</dbReference>
<evidence type="ECO:0000256" key="7">
    <source>
        <dbReference type="RuleBase" id="RU369079"/>
    </source>
</evidence>
<organism evidence="9 10">
    <name type="scientific">Phreatobacter stygius</name>
    <dbReference type="NCBI Taxonomy" id="1940610"/>
    <lineage>
        <taxon>Bacteria</taxon>
        <taxon>Pseudomonadati</taxon>
        <taxon>Pseudomonadota</taxon>
        <taxon>Alphaproteobacteria</taxon>
        <taxon>Hyphomicrobiales</taxon>
        <taxon>Phreatobacteraceae</taxon>
        <taxon>Phreatobacter</taxon>
    </lineage>
</organism>
<reference evidence="9 10" key="1">
    <citation type="submission" date="2019-04" db="EMBL/GenBank/DDBJ databases">
        <title>Phreatobacter aquaticus sp. nov.</title>
        <authorList>
            <person name="Choi A."/>
        </authorList>
    </citation>
    <scope>NUCLEOTIDE SEQUENCE [LARGE SCALE GENOMIC DNA]</scope>
    <source>
        <strain evidence="9 10">KCTC 52518</strain>
    </source>
</reference>
<dbReference type="GO" id="GO:0005886">
    <property type="term" value="C:plasma membrane"/>
    <property type="evidence" value="ECO:0007669"/>
    <property type="project" value="UniProtKB-SubCell"/>
</dbReference>
<evidence type="ECO:0000259" key="8">
    <source>
        <dbReference type="Pfam" id="PF06808"/>
    </source>
</evidence>
<dbReference type="PIRSF" id="PIRSF006066">
    <property type="entry name" value="HI0050"/>
    <property type="match status" value="1"/>
</dbReference>
<dbReference type="KEGG" id="pstg:E8M01_14715"/>
<keyword evidence="10" id="KW-1185">Reference proteome</keyword>
<dbReference type="AlphaFoldDB" id="A0A4D7AYJ9"/>
<keyword evidence="5 7" id="KW-1133">Transmembrane helix</keyword>
<dbReference type="Proteomes" id="UP000298781">
    <property type="component" value="Chromosome"/>
</dbReference>
<proteinExistence type="inferred from homology"/>
<keyword evidence="4 7" id="KW-0812">Transmembrane</keyword>
<dbReference type="OrthoDB" id="9790209at2"/>
<dbReference type="InterPro" id="IPR004681">
    <property type="entry name" value="TRAP_DctM"/>
</dbReference>
<evidence type="ECO:0000313" key="9">
    <source>
        <dbReference type="EMBL" id="QCI65351.1"/>
    </source>
</evidence>
<evidence type="ECO:0000313" key="10">
    <source>
        <dbReference type="Proteomes" id="UP000298781"/>
    </source>
</evidence>
<dbReference type="InterPro" id="IPR010656">
    <property type="entry name" value="DctM"/>
</dbReference>
<evidence type="ECO:0000256" key="6">
    <source>
        <dbReference type="ARBA" id="ARBA00023136"/>
    </source>
</evidence>
<comment type="subunit">
    <text evidence="7">The complex comprises the extracytoplasmic solute receptor protein and the two transmembrane proteins.</text>
</comment>
<comment type="function">
    <text evidence="7">Part of the tripartite ATP-independent periplasmic (TRAP) transport system.</text>
</comment>
<feature type="transmembrane region" description="Helical" evidence="7">
    <location>
        <begin position="136"/>
        <end position="162"/>
    </location>
</feature>
<feature type="transmembrane region" description="Helical" evidence="7">
    <location>
        <begin position="333"/>
        <end position="350"/>
    </location>
</feature>
<feature type="transmembrane region" description="Helical" evidence="7">
    <location>
        <begin position="310"/>
        <end position="326"/>
    </location>
</feature>